<name>A0ABR8DIG7_9NOSO</name>
<organism evidence="1 2">
    <name type="scientific">Nostoc flagelliforme FACHB-838</name>
    <dbReference type="NCBI Taxonomy" id="2692904"/>
    <lineage>
        <taxon>Bacteria</taxon>
        <taxon>Bacillati</taxon>
        <taxon>Cyanobacteriota</taxon>
        <taxon>Cyanophyceae</taxon>
        <taxon>Nostocales</taxon>
        <taxon>Nostocaceae</taxon>
        <taxon>Nostoc</taxon>
    </lineage>
</organism>
<proteinExistence type="predicted"/>
<gene>
    <name evidence="1" type="ORF">H6G97_05505</name>
</gene>
<keyword evidence="2" id="KW-1185">Reference proteome</keyword>
<evidence type="ECO:0000313" key="2">
    <source>
        <dbReference type="Proteomes" id="UP000623440"/>
    </source>
</evidence>
<reference evidence="1 2" key="1">
    <citation type="journal article" date="2020" name="ISME J.">
        <title>Comparative genomics reveals insights into cyanobacterial evolution and habitat adaptation.</title>
        <authorList>
            <person name="Chen M.Y."/>
            <person name="Teng W.K."/>
            <person name="Zhao L."/>
            <person name="Hu C.X."/>
            <person name="Zhou Y.K."/>
            <person name="Han B.P."/>
            <person name="Song L.R."/>
            <person name="Shu W.S."/>
        </authorList>
    </citation>
    <scope>NUCLEOTIDE SEQUENCE [LARGE SCALE GENOMIC DNA]</scope>
    <source>
        <strain evidence="1 2">FACHB-838</strain>
    </source>
</reference>
<dbReference type="Proteomes" id="UP000623440">
    <property type="component" value="Unassembled WGS sequence"/>
</dbReference>
<comment type="caution">
    <text evidence="1">The sequence shown here is derived from an EMBL/GenBank/DDBJ whole genome shotgun (WGS) entry which is preliminary data.</text>
</comment>
<dbReference type="RefSeq" id="WP_190939681.1">
    <property type="nucleotide sequence ID" value="NZ_JACJSI010000007.1"/>
</dbReference>
<sequence>MPTNILQFALLIKKADTIIVGPPVFLQKLMIGALAGIARFLRVDQSLVKYK</sequence>
<accession>A0ABR8DIG7</accession>
<protein>
    <submittedName>
        <fullName evidence="1">Uncharacterized protein</fullName>
    </submittedName>
</protein>
<evidence type="ECO:0000313" key="1">
    <source>
        <dbReference type="EMBL" id="MBD2529054.1"/>
    </source>
</evidence>
<dbReference type="EMBL" id="JACJSI010000007">
    <property type="protein sequence ID" value="MBD2529054.1"/>
    <property type="molecule type" value="Genomic_DNA"/>
</dbReference>